<feature type="domain" description="F-box" evidence="1">
    <location>
        <begin position="2"/>
        <end position="23"/>
    </location>
</feature>
<feature type="non-terminal residue" evidence="2">
    <location>
        <position position="1"/>
    </location>
</feature>
<protein>
    <recommendedName>
        <fullName evidence="1">F-box domain-containing protein</fullName>
    </recommendedName>
</protein>
<accession>A0AAU9TA85</accession>
<dbReference type="Proteomes" id="UP000836841">
    <property type="component" value="Chromosome 7"/>
</dbReference>
<organism evidence="2 3">
    <name type="scientific">Thlaspi arvense</name>
    <name type="common">Field penny-cress</name>
    <dbReference type="NCBI Taxonomy" id="13288"/>
    <lineage>
        <taxon>Eukaryota</taxon>
        <taxon>Viridiplantae</taxon>
        <taxon>Streptophyta</taxon>
        <taxon>Embryophyta</taxon>
        <taxon>Tracheophyta</taxon>
        <taxon>Spermatophyta</taxon>
        <taxon>Magnoliopsida</taxon>
        <taxon>eudicotyledons</taxon>
        <taxon>Gunneridae</taxon>
        <taxon>Pentapetalae</taxon>
        <taxon>rosids</taxon>
        <taxon>malvids</taxon>
        <taxon>Brassicales</taxon>
        <taxon>Brassicaceae</taxon>
        <taxon>Thlaspideae</taxon>
        <taxon>Thlaspi</taxon>
    </lineage>
</organism>
<evidence type="ECO:0000313" key="3">
    <source>
        <dbReference type="Proteomes" id="UP000836841"/>
    </source>
</evidence>
<dbReference type="EMBL" id="OU466863">
    <property type="protein sequence ID" value="CAH2079641.1"/>
    <property type="molecule type" value="Genomic_DNA"/>
</dbReference>
<name>A0AAU9TA85_THLAR</name>
<evidence type="ECO:0000259" key="1">
    <source>
        <dbReference type="Pfam" id="PF00646"/>
    </source>
</evidence>
<dbReference type="Pfam" id="PF00646">
    <property type="entry name" value="F-box"/>
    <property type="match status" value="1"/>
</dbReference>
<reference evidence="2 3" key="1">
    <citation type="submission" date="2022-03" db="EMBL/GenBank/DDBJ databases">
        <authorList>
            <person name="Nunn A."/>
            <person name="Chopra R."/>
            <person name="Nunn A."/>
            <person name="Contreras Garrido A."/>
        </authorList>
    </citation>
    <scope>NUCLEOTIDE SEQUENCE [LARGE SCALE GENOMIC DNA]</scope>
</reference>
<gene>
    <name evidence="2" type="ORF">TAV2_LOCUS25612</name>
</gene>
<dbReference type="InterPro" id="IPR036047">
    <property type="entry name" value="F-box-like_dom_sf"/>
</dbReference>
<dbReference type="InterPro" id="IPR001810">
    <property type="entry name" value="F-box_dom"/>
</dbReference>
<evidence type="ECO:0000313" key="2">
    <source>
        <dbReference type="EMBL" id="CAH2079641.1"/>
    </source>
</evidence>
<dbReference type="SUPFAM" id="SSF81383">
    <property type="entry name" value="F-box domain"/>
    <property type="match status" value="1"/>
</dbReference>
<keyword evidence="3" id="KW-1185">Reference proteome</keyword>
<sequence>MISELPEDLLLKIFLFVPIKDAVTNAVNRGVDDLTFKLRWPIDPVSLPKSL</sequence>
<proteinExistence type="predicted"/>
<dbReference type="AlphaFoldDB" id="A0AAU9TA85"/>